<keyword evidence="2" id="KW-1185">Reference proteome</keyword>
<reference evidence="1" key="2">
    <citation type="submission" date="2020-11" db="EMBL/GenBank/DDBJ databases">
        <authorList>
            <person name="McCartney M.A."/>
            <person name="Auch B."/>
            <person name="Kono T."/>
            <person name="Mallez S."/>
            <person name="Becker A."/>
            <person name="Gohl D.M."/>
            <person name="Silverstein K.A.T."/>
            <person name="Koren S."/>
            <person name="Bechman K.B."/>
            <person name="Herman A."/>
            <person name="Abrahante J.E."/>
            <person name="Garbe J."/>
        </authorList>
    </citation>
    <scope>NUCLEOTIDE SEQUENCE</scope>
    <source>
        <strain evidence="1">Duluth1</strain>
        <tissue evidence="1">Whole animal</tissue>
    </source>
</reference>
<evidence type="ECO:0000313" key="2">
    <source>
        <dbReference type="Proteomes" id="UP000828390"/>
    </source>
</evidence>
<accession>A0A9D4EZT1</accession>
<dbReference type="AlphaFoldDB" id="A0A9D4EZT1"/>
<sequence length="51" mass="5647">MGFSKAANRYRTLQCNSPGTLFTGAILNSAWDGSFEYLQNPSMENQEDDLG</sequence>
<organism evidence="1 2">
    <name type="scientific">Dreissena polymorpha</name>
    <name type="common">Zebra mussel</name>
    <name type="synonym">Mytilus polymorpha</name>
    <dbReference type="NCBI Taxonomy" id="45954"/>
    <lineage>
        <taxon>Eukaryota</taxon>
        <taxon>Metazoa</taxon>
        <taxon>Spiralia</taxon>
        <taxon>Lophotrochozoa</taxon>
        <taxon>Mollusca</taxon>
        <taxon>Bivalvia</taxon>
        <taxon>Autobranchia</taxon>
        <taxon>Heteroconchia</taxon>
        <taxon>Euheterodonta</taxon>
        <taxon>Imparidentia</taxon>
        <taxon>Neoheterodontei</taxon>
        <taxon>Myida</taxon>
        <taxon>Dreissenoidea</taxon>
        <taxon>Dreissenidae</taxon>
        <taxon>Dreissena</taxon>
    </lineage>
</organism>
<dbReference type="Proteomes" id="UP000828390">
    <property type="component" value="Unassembled WGS sequence"/>
</dbReference>
<name>A0A9D4EZT1_DREPO</name>
<evidence type="ECO:0000313" key="1">
    <source>
        <dbReference type="EMBL" id="KAH3787050.1"/>
    </source>
</evidence>
<comment type="caution">
    <text evidence="1">The sequence shown here is derived from an EMBL/GenBank/DDBJ whole genome shotgun (WGS) entry which is preliminary data.</text>
</comment>
<protein>
    <submittedName>
        <fullName evidence="1">Uncharacterized protein</fullName>
    </submittedName>
</protein>
<dbReference type="EMBL" id="JAIWYP010000008">
    <property type="protein sequence ID" value="KAH3787050.1"/>
    <property type="molecule type" value="Genomic_DNA"/>
</dbReference>
<reference evidence="1" key="1">
    <citation type="journal article" date="2019" name="bioRxiv">
        <title>The Genome of the Zebra Mussel, Dreissena polymorpha: A Resource for Invasive Species Research.</title>
        <authorList>
            <person name="McCartney M.A."/>
            <person name="Auch B."/>
            <person name="Kono T."/>
            <person name="Mallez S."/>
            <person name="Zhang Y."/>
            <person name="Obille A."/>
            <person name="Becker A."/>
            <person name="Abrahante J.E."/>
            <person name="Garbe J."/>
            <person name="Badalamenti J.P."/>
            <person name="Herman A."/>
            <person name="Mangelson H."/>
            <person name="Liachko I."/>
            <person name="Sullivan S."/>
            <person name="Sone E.D."/>
            <person name="Koren S."/>
            <person name="Silverstein K.A.T."/>
            <person name="Beckman K.B."/>
            <person name="Gohl D.M."/>
        </authorList>
    </citation>
    <scope>NUCLEOTIDE SEQUENCE</scope>
    <source>
        <strain evidence="1">Duluth1</strain>
        <tissue evidence="1">Whole animal</tissue>
    </source>
</reference>
<gene>
    <name evidence="1" type="ORF">DPMN_165169</name>
</gene>
<proteinExistence type="predicted"/>